<name>A0A2P6RHZ3_ROSCH</name>
<evidence type="ECO:0000256" key="5">
    <source>
        <dbReference type="RuleBase" id="RU362057"/>
    </source>
</evidence>
<sequence>MYKQISYNYKSLERAKEREAMASSGYRAHVLAIPYPSQGHINPLLQFSKRLASSKGLKVTLANTIFIANSLNLPKSAGYVQLETISDGYDDGGFALAESIAVYLSRLEAEGSKSVAEIITRHKSTPNPIDCIIYDPFLPWALDVAKQFGLATAAFFTQTCTVNYTYYLEHHHGLIRNPASSPNNLPLGLHILEPQDMPSFFSVPGSYPAYFEMVLNQFSNTDKADFIFANTFYKLEEEVVDSMSQVCPMLTIGPTIPSKYLDNSIRDNKEYGLHLFEIDSACTDWLNTKPAGSVVYVAFGSMANLSDKQMQELALGLKATDFHFLWVVRDSEEAKLPEKFKEEMAEKGLLVNWSPQLEVLSHEAVGCFFTHGGWNSTIEALSLGMPMVVMPQWTDQPTNSKLVEGLWKVGIRVTVDQNSGLVGREEIELCIRKVMGEEGIEMKMNAKKWRELAIEAVSEGGTSDKNIDEFVSKLVIAKPASV</sequence>
<evidence type="ECO:0000256" key="1">
    <source>
        <dbReference type="ARBA" id="ARBA00009995"/>
    </source>
</evidence>
<proteinExistence type="inferred from homology"/>
<comment type="similarity">
    <text evidence="1 4">Belongs to the UDP-glycosyltransferase family.</text>
</comment>
<evidence type="ECO:0000313" key="7">
    <source>
        <dbReference type="EMBL" id="PRQ46048.1"/>
    </source>
</evidence>
<dbReference type="Proteomes" id="UP000238479">
    <property type="component" value="Chromosome 2"/>
</dbReference>
<dbReference type="FunFam" id="3.40.50.2000:FF:000057">
    <property type="entry name" value="Glycosyltransferase"/>
    <property type="match status" value="1"/>
</dbReference>
<dbReference type="PROSITE" id="PS00375">
    <property type="entry name" value="UDPGT"/>
    <property type="match status" value="1"/>
</dbReference>
<feature type="domain" description="Glycosyltransferase N-terminal" evidence="6">
    <location>
        <begin position="30"/>
        <end position="64"/>
    </location>
</feature>
<dbReference type="Gramene" id="PRQ46048">
    <property type="protein sequence ID" value="PRQ46048"/>
    <property type="gene ID" value="RchiOBHm_Chr2g0084921"/>
</dbReference>
<dbReference type="FunFam" id="3.40.50.2000:FF:000019">
    <property type="entry name" value="Glycosyltransferase"/>
    <property type="match status" value="1"/>
</dbReference>
<dbReference type="Pfam" id="PF26168">
    <property type="entry name" value="Glyco_transf_N"/>
    <property type="match status" value="1"/>
</dbReference>
<keyword evidence="3 4" id="KW-0808">Transferase</keyword>
<dbReference type="Gene3D" id="3.40.50.2000">
    <property type="entry name" value="Glycogen Phosphorylase B"/>
    <property type="match status" value="2"/>
</dbReference>
<dbReference type="EMBL" id="PDCK01000040">
    <property type="protein sequence ID" value="PRQ46048.1"/>
    <property type="molecule type" value="Genomic_DNA"/>
</dbReference>
<protein>
    <recommendedName>
        <fullName evidence="5">Glycosyltransferase</fullName>
        <ecNumber evidence="5">2.4.1.-</ecNumber>
    </recommendedName>
</protein>
<keyword evidence="2 4" id="KW-0328">Glycosyltransferase</keyword>
<evidence type="ECO:0000313" key="8">
    <source>
        <dbReference type="Proteomes" id="UP000238479"/>
    </source>
</evidence>
<accession>A0A2P6RHZ3</accession>
<keyword evidence="8" id="KW-1185">Reference proteome</keyword>
<dbReference type="Pfam" id="PF00201">
    <property type="entry name" value="UDPGT"/>
    <property type="match status" value="1"/>
</dbReference>
<evidence type="ECO:0000256" key="2">
    <source>
        <dbReference type="ARBA" id="ARBA00022676"/>
    </source>
</evidence>
<dbReference type="PANTHER" id="PTHR11926:SF1311">
    <property type="entry name" value="UDP-GLYCOSYLTRANSFERASE 74F2"/>
    <property type="match status" value="1"/>
</dbReference>
<dbReference type="PANTHER" id="PTHR11926">
    <property type="entry name" value="GLUCOSYL/GLUCURONOSYL TRANSFERASES"/>
    <property type="match status" value="1"/>
</dbReference>
<organism evidence="7 8">
    <name type="scientific">Rosa chinensis</name>
    <name type="common">China rose</name>
    <dbReference type="NCBI Taxonomy" id="74649"/>
    <lineage>
        <taxon>Eukaryota</taxon>
        <taxon>Viridiplantae</taxon>
        <taxon>Streptophyta</taxon>
        <taxon>Embryophyta</taxon>
        <taxon>Tracheophyta</taxon>
        <taxon>Spermatophyta</taxon>
        <taxon>Magnoliopsida</taxon>
        <taxon>eudicotyledons</taxon>
        <taxon>Gunneridae</taxon>
        <taxon>Pentapetalae</taxon>
        <taxon>rosids</taxon>
        <taxon>fabids</taxon>
        <taxon>Rosales</taxon>
        <taxon>Rosaceae</taxon>
        <taxon>Rosoideae</taxon>
        <taxon>Rosoideae incertae sedis</taxon>
        <taxon>Rosa</taxon>
    </lineage>
</organism>
<dbReference type="InterPro" id="IPR058980">
    <property type="entry name" value="Glyco_transf_N"/>
</dbReference>
<evidence type="ECO:0000259" key="6">
    <source>
        <dbReference type="Pfam" id="PF26168"/>
    </source>
</evidence>
<dbReference type="GO" id="GO:0080044">
    <property type="term" value="F:quercetin 7-O-glucosyltransferase activity"/>
    <property type="evidence" value="ECO:0007669"/>
    <property type="project" value="TreeGrafter"/>
</dbReference>
<dbReference type="OrthoDB" id="5835829at2759"/>
<comment type="caution">
    <text evidence="7">The sequence shown here is derived from an EMBL/GenBank/DDBJ whole genome shotgun (WGS) entry which is preliminary data.</text>
</comment>
<evidence type="ECO:0000256" key="4">
    <source>
        <dbReference type="RuleBase" id="RU003718"/>
    </source>
</evidence>
<dbReference type="AlphaFoldDB" id="A0A2P6RHZ3"/>
<dbReference type="CDD" id="cd03784">
    <property type="entry name" value="GT1_Gtf-like"/>
    <property type="match status" value="1"/>
</dbReference>
<dbReference type="SUPFAM" id="SSF53756">
    <property type="entry name" value="UDP-Glycosyltransferase/glycogen phosphorylase"/>
    <property type="match status" value="1"/>
</dbReference>
<dbReference type="InterPro" id="IPR035595">
    <property type="entry name" value="UDP_glycos_trans_CS"/>
</dbReference>
<dbReference type="GO" id="GO:0032787">
    <property type="term" value="P:monocarboxylic acid metabolic process"/>
    <property type="evidence" value="ECO:0007669"/>
    <property type="project" value="UniProtKB-ARBA"/>
</dbReference>
<evidence type="ECO:0000256" key="3">
    <source>
        <dbReference type="ARBA" id="ARBA00022679"/>
    </source>
</evidence>
<dbReference type="OMA" id="RINAKKW"/>
<gene>
    <name evidence="7" type="ORF">RchiOBHm_Chr2g0084921</name>
</gene>
<reference evidence="7 8" key="1">
    <citation type="journal article" date="2018" name="Nat. Genet.">
        <title>The Rosa genome provides new insights in the design of modern roses.</title>
        <authorList>
            <person name="Bendahmane M."/>
        </authorList>
    </citation>
    <scope>NUCLEOTIDE SEQUENCE [LARGE SCALE GENOMIC DNA]</scope>
    <source>
        <strain evidence="8">cv. Old Blush</strain>
    </source>
</reference>
<dbReference type="EC" id="2.4.1.-" evidence="5"/>
<dbReference type="InterPro" id="IPR002213">
    <property type="entry name" value="UDP_glucos_trans"/>
</dbReference>
<dbReference type="GO" id="GO:0080043">
    <property type="term" value="F:quercetin 3-O-glucosyltransferase activity"/>
    <property type="evidence" value="ECO:0007669"/>
    <property type="project" value="TreeGrafter"/>
</dbReference>